<evidence type="ECO:0000313" key="2">
    <source>
        <dbReference type="Proteomes" id="UP001176961"/>
    </source>
</evidence>
<comment type="caution">
    <text evidence="1">The sequence shown here is derived from an EMBL/GenBank/DDBJ whole genome shotgun (WGS) entry which is preliminary data.</text>
</comment>
<evidence type="ECO:0000313" key="1">
    <source>
        <dbReference type="EMBL" id="CAJ0606518.1"/>
    </source>
</evidence>
<dbReference type="AlphaFoldDB" id="A0AA36HAL9"/>
<dbReference type="EMBL" id="CATQJL010000316">
    <property type="protein sequence ID" value="CAJ0606518.1"/>
    <property type="molecule type" value="Genomic_DNA"/>
</dbReference>
<accession>A0AA36HAL9</accession>
<name>A0AA36HAL9_CYLNA</name>
<organism evidence="1 2">
    <name type="scientific">Cylicocyclus nassatus</name>
    <name type="common">Nematode worm</name>
    <dbReference type="NCBI Taxonomy" id="53992"/>
    <lineage>
        <taxon>Eukaryota</taxon>
        <taxon>Metazoa</taxon>
        <taxon>Ecdysozoa</taxon>
        <taxon>Nematoda</taxon>
        <taxon>Chromadorea</taxon>
        <taxon>Rhabditida</taxon>
        <taxon>Rhabditina</taxon>
        <taxon>Rhabditomorpha</taxon>
        <taxon>Strongyloidea</taxon>
        <taxon>Strongylidae</taxon>
        <taxon>Cylicocyclus</taxon>
    </lineage>
</organism>
<gene>
    <name evidence="1" type="ORF">CYNAS_LOCUS18501</name>
</gene>
<reference evidence="1" key="1">
    <citation type="submission" date="2023-07" db="EMBL/GenBank/DDBJ databases">
        <authorList>
            <consortium name="CYATHOMIX"/>
        </authorList>
    </citation>
    <scope>NUCLEOTIDE SEQUENCE</scope>
    <source>
        <strain evidence="1">N/A</strain>
    </source>
</reference>
<keyword evidence="2" id="KW-1185">Reference proteome</keyword>
<proteinExistence type="predicted"/>
<sequence length="551" mass="58318">MFNNGQPISQGVCANGGYIDVSREQLFSTASCGLRCDTCPALTRDGLTCPGDSICSAVSIREGQCREAYCPAGTMTANGVEVTSLTCNGQGAWVDAVGTVYTAAQCEVMSCQNCATLGNANIPCPVGLICEAPLERVEECKETYCMMGELRGNPARVLLTSLTCNGMSQWVDEQNNIYDSAQCEYPCDQCTDLTIGGMMCPVGFVCTAVVTQPGQCPVAACPEGIMRASPGEVVVPSLTCDRNAQWIDNQQNVYTSAQCEDSQCSETYCATGQLTGNVARTELEVLTCNANAQWIDAQSAVYTVAQCETPCDQCPALTNTGMPCPSGLMCTPVMTRNTGQCPESYCETGTMTAGPGRTTVATLSCNGNQQWVDSQSTAYATAQCEISCICAPLPITTPPPMMTVRGNALVMRGDGCSSLGTGCRGSDLFRLVTANGVVTLEPPAGRTSDFTCLDGQWTTVINGVETTVLEQACYEFDCNMCNNVRPGPGVTLTLIYDANTWCTTYTLSGCPNGYRVDDTVITSTLTCNDNSRWTSGTFTAPNAGILDVDCV</sequence>
<dbReference type="Proteomes" id="UP001176961">
    <property type="component" value="Unassembled WGS sequence"/>
</dbReference>
<protein>
    <submittedName>
        <fullName evidence="1">Uncharacterized protein</fullName>
    </submittedName>
</protein>